<evidence type="ECO:0000313" key="4">
    <source>
        <dbReference type="RefSeq" id="XP_021839124.1"/>
    </source>
</evidence>
<proteinExistence type="predicted"/>
<keyword evidence="3" id="KW-1185">Reference proteome</keyword>
<dbReference type="GO" id="GO:0005634">
    <property type="term" value="C:nucleus"/>
    <property type="evidence" value="ECO:0007669"/>
    <property type="project" value="InterPro"/>
</dbReference>
<feature type="coiled-coil region" evidence="1">
    <location>
        <begin position="94"/>
        <end position="121"/>
    </location>
</feature>
<protein>
    <submittedName>
        <fullName evidence="4">Agamous-like MADS-box protein AGL15</fullName>
    </submittedName>
</protein>
<evidence type="ECO:0000259" key="2">
    <source>
        <dbReference type="Pfam" id="PF01486"/>
    </source>
</evidence>
<feature type="domain" description="K-box" evidence="2">
    <location>
        <begin position="45"/>
        <end position="115"/>
    </location>
</feature>
<evidence type="ECO:0000256" key="1">
    <source>
        <dbReference type="SAM" id="Coils"/>
    </source>
</evidence>
<accession>A0A9R0JLK6</accession>
<organism evidence="3 4">
    <name type="scientific">Spinacia oleracea</name>
    <name type="common">Spinach</name>
    <dbReference type="NCBI Taxonomy" id="3562"/>
    <lineage>
        <taxon>Eukaryota</taxon>
        <taxon>Viridiplantae</taxon>
        <taxon>Streptophyta</taxon>
        <taxon>Embryophyta</taxon>
        <taxon>Tracheophyta</taxon>
        <taxon>Spermatophyta</taxon>
        <taxon>Magnoliopsida</taxon>
        <taxon>eudicotyledons</taxon>
        <taxon>Gunneridae</taxon>
        <taxon>Pentapetalae</taxon>
        <taxon>Caryophyllales</taxon>
        <taxon>Chenopodiaceae</taxon>
        <taxon>Chenopodioideae</taxon>
        <taxon>Anserineae</taxon>
        <taxon>Spinacia</taxon>
    </lineage>
</organism>
<dbReference type="GO" id="GO:0003700">
    <property type="term" value="F:DNA-binding transcription factor activity"/>
    <property type="evidence" value="ECO:0007669"/>
    <property type="project" value="InterPro"/>
</dbReference>
<gene>
    <name evidence="4" type="primary">LOC110778888</name>
</gene>
<keyword evidence="1" id="KW-0175">Coiled coil</keyword>
<sequence>MENILNKYRNVVASSTDAGPSNSPSATDLQIQMVQYNPDDELTAMETLSSLSQQLMGKRLEILSHHELHIMEKILNASILSIQNMKEFLLKKEIEKSKQREDRITKENEALREELEELKQKLNPSCSSESNSLKRMRLMCDDQDRIAGKQVELEDDIE</sequence>
<evidence type="ECO:0000313" key="3">
    <source>
        <dbReference type="Proteomes" id="UP000813463"/>
    </source>
</evidence>
<dbReference type="Proteomes" id="UP000813463">
    <property type="component" value="Chromosome 3"/>
</dbReference>
<dbReference type="KEGG" id="soe:110778888"/>
<dbReference type="RefSeq" id="XP_021839124.1">
    <property type="nucleotide sequence ID" value="XM_021983432.2"/>
</dbReference>
<name>A0A9R0JLK6_SPIOL</name>
<dbReference type="InterPro" id="IPR002487">
    <property type="entry name" value="TF_Kbox"/>
</dbReference>
<dbReference type="AlphaFoldDB" id="A0A9R0JLK6"/>
<dbReference type="Pfam" id="PF01486">
    <property type="entry name" value="K-box"/>
    <property type="match status" value="1"/>
</dbReference>
<dbReference type="GeneID" id="110778888"/>
<reference evidence="4" key="2">
    <citation type="submission" date="2025-08" db="UniProtKB">
        <authorList>
            <consortium name="RefSeq"/>
        </authorList>
    </citation>
    <scope>IDENTIFICATION</scope>
    <source>
        <tissue evidence="4">Leaf</tissue>
    </source>
</reference>
<reference evidence="3" key="1">
    <citation type="journal article" date="2021" name="Nat. Commun.">
        <title>Genomic analyses provide insights into spinach domestication and the genetic basis of agronomic traits.</title>
        <authorList>
            <person name="Cai X."/>
            <person name="Sun X."/>
            <person name="Xu C."/>
            <person name="Sun H."/>
            <person name="Wang X."/>
            <person name="Ge C."/>
            <person name="Zhang Z."/>
            <person name="Wang Q."/>
            <person name="Fei Z."/>
            <person name="Jiao C."/>
            <person name="Wang Q."/>
        </authorList>
    </citation>
    <scope>NUCLEOTIDE SEQUENCE [LARGE SCALE GENOMIC DNA]</scope>
    <source>
        <strain evidence="3">cv. Varoflay</strain>
    </source>
</reference>